<comment type="caution">
    <text evidence="1">The sequence shown here is derived from an EMBL/GenBank/DDBJ whole genome shotgun (WGS) entry which is preliminary data.</text>
</comment>
<proteinExistence type="predicted"/>
<evidence type="ECO:0000313" key="1">
    <source>
        <dbReference type="EMBL" id="RRT38010.1"/>
    </source>
</evidence>
<accession>A0A426XEZ4</accession>
<dbReference type="EMBL" id="AMZH03021641">
    <property type="protein sequence ID" value="RRT38010.1"/>
    <property type="molecule type" value="Genomic_DNA"/>
</dbReference>
<name>A0A426XEZ4_ENSVE</name>
<reference evidence="1 2" key="1">
    <citation type="journal article" date="2014" name="Agronomy (Basel)">
        <title>A Draft Genome Sequence for Ensete ventricosum, the Drought-Tolerant Tree Against Hunger.</title>
        <authorList>
            <person name="Harrison J."/>
            <person name="Moore K.A."/>
            <person name="Paszkiewicz K."/>
            <person name="Jones T."/>
            <person name="Grant M."/>
            <person name="Ambacheew D."/>
            <person name="Muzemil S."/>
            <person name="Studholme D.J."/>
        </authorList>
    </citation>
    <scope>NUCLEOTIDE SEQUENCE [LARGE SCALE GENOMIC DNA]</scope>
</reference>
<gene>
    <name evidence="1" type="ORF">B296_00054170</name>
</gene>
<organism evidence="1 2">
    <name type="scientific">Ensete ventricosum</name>
    <name type="common">Abyssinian banana</name>
    <name type="synonym">Musa ensete</name>
    <dbReference type="NCBI Taxonomy" id="4639"/>
    <lineage>
        <taxon>Eukaryota</taxon>
        <taxon>Viridiplantae</taxon>
        <taxon>Streptophyta</taxon>
        <taxon>Embryophyta</taxon>
        <taxon>Tracheophyta</taxon>
        <taxon>Spermatophyta</taxon>
        <taxon>Magnoliopsida</taxon>
        <taxon>Liliopsida</taxon>
        <taxon>Zingiberales</taxon>
        <taxon>Musaceae</taxon>
        <taxon>Ensete</taxon>
    </lineage>
</organism>
<sequence length="135" mass="14931">MTLNRLTDAVAVALDFPVLDSHHHHGGGDGGGQAVFHGQGFLSRDFVSRRRSCLLQADLNILRSCRVPPTAKDVDLESMSMNQKEGDRSVVNRSEDLMMIDFGGDESLAKKERAIMLEPQVRQKEVVVLSIMVKV</sequence>
<dbReference type="Proteomes" id="UP000287651">
    <property type="component" value="Unassembled WGS sequence"/>
</dbReference>
<evidence type="ECO:0000313" key="2">
    <source>
        <dbReference type="Proteomes" id="UP000287651"/>
    </source>
</evidence>
<protein>
    <submittedName>
        <fullName evidence="1">Uncharacterized protein</fullName>
    </submittedName>
</protein>
<dbReference type="AlphaFoldDB" id="A0A426XEZ4"/>